<comment type="caution">
    <text evidence="1">The sequence shown here is derived from an EMBL/GenBank/DDBJ whole genome shotgun (WGS) entry which is preliminary data.</text>
</comment>
<evidence type="ECO:0000313" key="2">
    <source>
        <dbReference type="Proteomes" id="UP000005396"/>
    </source>
</evidence>
<sequence length="38" mass="4738">MIRDYQNRPCEMTLDSWCLLHGINKATYYYRLRKVRQT</sequence>
<dbReference type="Proteomes" id="UP000005396">
    <property type="component" value="Unassembled WGS sequence"/>
</dbReference>
<name>A8RSI5_ENTBW</name>
<reference evidence="1 2" key="1">
    <citation type="submission" date="2007-08" db="EMBL/GenBank/DDBJ databases">
        <authorList>
            <person name="Fulton L."/>
            <person name="Clifton S."/>
            <person name="Fulton B."/>
            <person name="Xu J."/>
            <person name="Minx P."/>
            <person name="Pepin K.H."/>
            <person name="Johnson M."/>
            <person name="Thiruvilangam P."/>
            <person name="Bhonagiri V."/>
            <person name="Nash W.E."/>
            <person name="Mardis E.R."/>
            <person name="Wilson R.K."/>
        </authorList>
    </citation>
    <scope>NUCLEOTIDE SEQUENCE [LARGE SCALE GENOMIC DNA]</scope>
    <source>
        <strain evidence="2">ATCC BAA-613 / DSM 15670 / CCUG 46953 / JCM 12243 / WAL 16351</strain>
    </source>
</reference>
<reference evidence="1 2" key="2">
    <citation type="submission" date="2007-09" db="EMBL/GenBank/DDBJ databases">
        <title>Draft genome sequence of Clostridium bolteae (ATCC BAA-613).</title>
        <authorList>
            <person name="Sudarsanam P."/>
            <person name="Ley R."/>
            <person name="Guruge J."/>
            <person name="Turnbaugh P.J."/>
            <person name="Mahowald M."/>
            <person name="Liep D."/>
            <person name="Gordon J."/>
        </authorList>
    </citation>
    <scope>NUCLEOTIDE SEQUENCE [LARGE SCALE GENOMIC DNA]</scope>
    <source>
        <strain evidence="2">ATCC BAA-613 / DSM 15670 / CCUG 46953 / JCM 12243 / WAL 16351</strain>
    </source>
</reference>
<proteinExistence type="predicted"/>
<evidence type="ECO:0000313" key="1">
    <source>
        <dbReference type="EMBL" id="EDP16566.1"/>
    </source>
</evidence>
<dbReference type="HOGENOM" id="CLU_3326494_0_0_9"/>
<evidence type="ECO:0008006" key="3">
    <source>
        <dbReference type="Google" id="ProtNLM"/>
    </source>
</evidence>
<accession>A8RSI5</accession>
<organism evidence="1 2">
    <name type="scientific">Enterocloster bolteae (strain ATCC BAA-613 / DSM 15670 / CCUG 46953 / JCM 12243 / WAL 16351)</name>
    <name type="common">Clostridium bolteae</name>
    <dbReference type="NCBI Taxonomy" id="411902"/>
    <lineage>
        <taxon>Bacteria</taxon>
        <taxon>Bacillati</taxon>
        <taxon>Bacillota</taxon>
        <taxon>Clostridia</taxon>
        <taxon>Lachnospirales</taxon>
        <taxon>Lachnospiraceae</taxon>
        <taxon>Enterocloster</taxon>
    </lineage>
</organism>
<protein>
    <recommendedName>
        <fullName evidence="3">IS3 family transposase</fullName>
    </recommendedName>
</protein>
<gene>
    <name evidence="1" type="ORF">CLOBOL_03334</name>
</gene>
<dbReference type="PaxDb" id="411902-CLOBOL_03334"/>
<dbReference type="AlphaFoldDB" id="A8RSI5"/>
<dbReference type="EMBL" id="ABCC02000029">
    <property type="protein sequence ID" value="EDP16566.1"/>
    <property type="molecule type" value="Genomic_DNA"/>
</dbReference>